<keyword evidence="1 2" id="KW-0238">DNA-binding</keyword>
<dbReference type="PANTHER" id="PTHR30055">
    <property type="entry name" value="HTH-TYPE TRANSCRIPTIONAL REGULATOR RUTR"/>
    <property type="match status" value="1"/>
</dbReference>
<dbReference type="AlphaFoldDB" id="A0A7W5UYX9"/>
<dbReference type="EMBL" id="JACIBV010000001">
    <property type="protein sequence ID" value="MBB3725564.1"/>
    <property type="molecule type" value="Genomic_DNA"/>
</dbReference>
<proteinExistence type="predicted"/>
<evidence type="ECO:0000313" key="4">
    <source>
        <dbReference type="EMBL" id="MBB3725564.1"/>
    </source>
</evidence>
<dbReference type="Pfam" id="PF00440">
    <property type="entry name" value="TetR_N"/>
    <property type="match status" value="1"/>
</dbReference>
<gene>
    <name evidence="4" type="ORF">FHR33_001424</name>
</gene>
<accession>A0A7W5UYX9</accession>
<evidence type="ECO:0000313" key="5">
    <source>
        <dbReference type="Proteomes" id="UP000579945"/>
    </source>
</evidence>
<dbReference type="Proteomes" id="UP000579945">
    <property type="component" value="Unassembled WGS sequence"/>
</dbReference>
<dbReference type="InterPro" id="IPR009057">
    <property type="entry name" value="Homeodomain-like_sf"/>
</dbReference>
<dbReference type="GO" id="GO:0000976">
    <property type="term" value="F:transcription cis-regulatory region binding"/>
    <property type="evidence" value="ECO:0007669"/>
    <property type="project" value="TreeGrafter"/>
</dbReference>
<dbReference type="GO" id="GO:0003700">
    <property type="term" value="F:DNA-binding transcription factor activity"/>
    <property type="evidence" value="ECO:0007669"/>
    <property type="project" value="TreeGrafter"/>
</dbReference>
<dbReference type="GeneID" id="95387986"/>
<protein>
    <submittedName>
        <fullName evidence="4">AcrR family transcriptional regulator</fullName>
    </submittedName>
</protein>
<dbReference type="InterPro" id="IPR050109">
    <property type="entry name" value="HTH-type_TetR-like_transc_reg"/>
</dbReference>
<dbReference type="SUPFAM" id="SSF46689">
    <property type="entry name" value="Homeodomain-like"/>
    <property type="match status" value="1"/>
</dbReference>
<dbReference type="PRINTS" id="PR00455">
    <property type="entry name" value="HTHTETR"/>
</dbReference>
<keyword evidence="5" id="KW-1185">Reference proteome</keyword>
<comment type="caution">
    <text evidence="4">The sequence shown here is derived from an EMBL/GenBank/DDBJ whole genome shotgun (WGS) entry which is preliminary data.</text>
</comment>
<evidence type="ECO:0000259" key="3">
    <source>
        <dbReference type="PROSITE" id="PS50977"/>
    </source>
</evidence>
<feature type="domain" description="HTH tetR-type" evidence="3">
    <location>
        <begin position="10"/>
        <end position="69"/>
    </location>
</feature>
<dbReference type="PANTHER" id="PTHR30055:SF226">
    <property type="entry name" value="HTH-TYPE TRANSCRIPTIONAL REGULATOR PKSA"/>
    <property type="match status" value="1"/>
</dbReference>
<dbReference type="RefSeq" id="WP_221240977.1">
    <property type="nucleotide sequence ID" value="NZ_JACIBV010000001.1"/>
</dbReference>
<name>A0A7W5UYX9_9ACTN</name>
<sequence>MRLTRAESKAANRRALIDAAREVVGREGANAKLEDIAELAGLTTGAVYSLFGGKSGLMVAMIDDYTGPLDLGPVEEIAPGRPLEEVVVTIARQYWRMSADPEAATLLLFEIRVMDLVLNDAELLTKLNTAINASQAQLAEHLAGREHAGVPVTREQAVRLARALKAMLSGLGQAVVLGVHGSSEEYFADVARALITPGVLGPA</sequence>
<dbReference type="InterPro" id="IPR001647">
    <property type="entry name" value="HTH_TetR"/>
</dbReference>
<evidence type="ECO:0000256" key="2">
    <source>
        <dbReference type="PROSITE-ProRule" id="PRU00335"/>
    </source>
</evidence>
<dbReference type="Gene3D" id="1.10.357.10">
    <property type="entry name" value="Tetracycline Repressor, domain 2"/>
    <property type="match status" value="1"/>
</dbReference>
<dbReference type="PROSITE" id="PS50977">
    <property type="entry name" value="HTH_TETR_2"/>
    <property type="match status" value="1"/>
</dbReference>
<feature type="DNA-binding region" description="H-T-H motif" evidence="2">
    <location>
        <begin position="32"/>
        <end position="51"/>
    </location>
</feature>
<organism evidence="4 5">
    <name type="scientific">Nonomuraea dietziae</name>
    <dbReference type="NCBI Taxonomy" id="65515"/>
    <lineage>
        <taxon>Bacteria</taxon>
        <taxon>Bacillati</taxon>
        <taxon>Actinomycetota</taxon>
        <taxon>Actinomycetes</taxon>
        <taxon>Streptosporangiales</taxon>
        <taxon>Streptosporangiaceae</taxon>
        <taxon>Nonomuraea</taxon>
    </lineage>
</organism>
<evidence type="ECO:0000256" key="1">
    <source>
        <dbReference type="ARBA" id="ARBA00023125"/>
    </source>
</evidence>
<reference evidence="4 5" key="1">
    <citation type="submission" date="2020-08" db="EMBL/GenBank/DDBJ databases">
        <title>Sequencing the genomes of 1000 actinobacteria strains.</title>
        <authorList>
            <person name="Klenk H.-P."/>
        </authorList>
    </citation>
    <scope>NUCLEOTIDE SEQUENCE [LARGE SCALE GENOMIC DNA]</scope>
    <source>
        <strain evidence="4 5">DSM 44320</strain>
    </source>
</reference>